<dbReference type="Gene3D" id="2.30.110.10">
    <property type="entry name" value="Electron Transport, Fmn-binding Protein, Chain A"/>
    <property type="match status" value="1"/>
</dbReference>
<dbReference type="PANTHER" id="PTHR30466:SF1">
    <property type="entry name" value="FMN REDUCTASE (NADH) RUTF"/>
    <property type="match status" value="1"/>
</dbReference>
<gene>
    <name evidence="4" type="ORF">LVY72_04690</name>
</gene>
<name>A0ABS9L3Z1_9MICC</name>
<dbReference type="InterPro" id="IPR050268">
    <property type="entry name" value="NADH-dep_flavin_reductase"/>
</dbReference>
<dbReference type="EMBL" id="JAKLTQ010000002">
    <property type="protein sequence ID" value="MCG2621209.1"/>
    <property type="molecule type" value="Genomic_DNA"/>
</dbReference>
<dbReference type="SUPFAM" id="SSF50475">
    <property type="entry name" value="FMN-binding split barrel"/>
    <property type="match status" value="1"/>
</dbReference>
<proteinExistence type="predicted"/>
<feature type="domain" description="Flavin reductase like" evidence="3">
    <location>
        <begin position="36"/>
        <end position="188"/>
    </location>
</feature>
<reference evidence="4" key="1">
    <citation type="submission" date="2022-01" db="EMBL/GenBank/DDBJ databases">
        <authorList>
            <person name="Jo J.-H."/>
            <person name="Im W.-T."/>
        </authorList>
    </citation>
    <scope>NUCLEOTIDE SEQUENCE</scope>
    <source>
        <strain evidence="4">I2-34</strain>
    </source>
</reference>
<keyword evidence="5" id="KW-1185">Reference proteome</keyword>
<dbReference type="RefSeq" id="WP_237818315.1">
    <property type="nucleotide sequence ID" value="NZ_JAKLTQ010000002.1"/>
</dbReference>
<feature type="region of interest" description="Disordered" evidence="2">
    <location>
        <begin position="1"/>
        <end position="20"/>
    </location>
</feature>
<evidence type="ECO:0000256" key="2">
    <source>
        <dbReference type="SAM" id="MobiDB-lite"/>
    </source>
</evidence>
<evidence type="ECO:0000313" key="4">
    <source>
        <dbReference type="EMBL" id="MCG2621209.1"/>
    </source>
</evidence>
<comment type="caution">
    <text evidence="4">The sequence shown here is derived from an EMBL/GenBank/DDBJ whole genome shotgun (WGS) entry which is preliminary data.</text>
</comment>
<dbReference type="InterPro" id="IPR012349">
    <property type="entry name" value="Split_barrel_FMN-bd"/>
</dbReference>
<dbReference type="SMART" id="SM00903">
    <property type="entry name" value="Flavin_Reduct"/>
    <property type="match status" value="1"/>
</dbReference>
<organism evidence="4 5">
    <name type="scientific">Arthrobacter hankyongi</name>
    <dbReference type="NCBI Taxonomy" id="2904801"/>
    <lineage>
        <taxon>Bacteria</taxon>
        <taxon>Bacillati</taxon>
        <taxon>Actinomycetota</taxon>
        <taxon>Actinomycetes</taxon>
        <taxon>Micrococcales</taxon>
        <taxon>Micrococcaceae</taxon>
        <taxon>Arthrobacter</taxon>
    </lineage>
</organism>
<evidence type="ECO:0000313" key="5">
    <source>
        <dbReference type="Proteomes" id="UP001165368"/>
    </source>
</evidence>
<accession>A0ABS9L3Z1</accession>
<dbReference type="PANTHER" id="PTHR30466">
    <property type="entry name" value="FLAVIN REDUCTASE"/>
    <property type="match status" value="1"/>
</dbReference>
<keyword evidence="1" id="KW-0560">Oxidoreductase</keyword>
<dbReference type="Proteomes" id="UP001165368">
    <property type="component" value="Unassembled WGS sequence"/>
</dbReference>
<evidence type="ECO:0000256" key="1">
    <source>
        <dbReference type="ARBA" id="ARBA00023002"/>
    </source>
</evidence>
<dbReference type="InterPro" id="IPR002563">
    <property type="entry name" value="Flavin_Rdtase-like_dom"/>
</dbReference>
<sequence>MTPQAHRPSAELDFQEPPADDRFATGVTAEEFREAFRNYASGVAVITADSQDGPVGLTATSVTSVSLDPPLLVFSVSELSSSAPAIRAAETLVVHILSADQIDIAKLCATSGVDRFADTSKWTRLVTGEPFFTSASSWIRGRVVDTMDAGGSTIIAVQALQSGTADRAEDDSPWADSPLVYHNRTWHTLNEHSRI</sequence>
<dbReference type="Pfam" id="PF01613">
    <property type="entry name" value="Flavin_Reduct"/>
    <property type="match status" value="1"/>
</dbReference>
<protein>
    <submittedName>
        <fullName evidence="4">Flavin reductase family protein</fullName>
    </submittedName>
</protein>
<evidence type="ECO:0000259" key="3">
    <source>
        <dbReference type="SMART" id="SM00903"/>
    </source>
</evidence>